<evidence type="ECO:0000313" key="3">
    <source>
        <dbReference type="Proteomes" id="UP001628179"/>
    </source>
</evidence>
<dbReference type="Proteomes" id="UP001628179">
    <property type="component" value="Unassembled WGS sequence"/>
</dbReference>
<protein>
    <submittedName>
        <fullName evidence="2">Uncharacterized protein</fullName>
    </submittedName>
</protein>
<dbReference type="RefSeq" id="XP_070915356.1">
    <property type="nucleotide sequence ID" value="XM_071059255.1"/>
</dbReference>
<proteinExistence type="predicted"/>
<feature type="region of interest" description="Disordered" evidence="1">
    <location>
        <begin position="523"/>
        <end position="563"/>
    </location>
</feature>
<gene>
    <name evidence="2" type="ORF">MFIFM68171_03834</name>
</gene>
<dbReference type="EMBL" id="BAAFSV010000002">
    <property type="protein sequence ID" value="GAB1313624.1"/>
    <property type="molecule type" value="Genomic_DNA"/>
</dbReference>
<dbReference type="PANTHER" id="PTHR42055:SF1">
    <property type="entry name" value="YALI0E03476P"/>
    <property type="match status" value="1"/>
</dbReference>
<organism evidence="2 3">
    <name type="scientific">Madurella fahalii</name>
    <dbReference type="NCBI Taxonomy" id="1157608"/>
    <lineage>
        <taxon>Eukaryota</taxon>
        <taxon>Fungi</taxon>
        <taxon>Dikarya</taxon>
        <taxon>Ascomycota</taxon>
        <taxon>Pezizomycotina</taxon>
        <taxon>Sordariomycetes</taxon>
        <taxon>Sordariomycetidae</taxon>
        <taxon>Sordariales</taxon>
        <taxon>Sordariales incertae sedis</taxon>
        <taxon>Madurella</taxon>
    </lineage>
</organism>
<dbReference type="GeneID" id="98174578"/>
<accession>A0ABQ0G790</accession>
<feature type="compositionally biased region" description="Low complexity" evidence="1">
    <location>
        <begin position="528"/>
        <end position="539"/>
    </location>
</feature>
<reference evidence="2 3" key="1">
    <citation type="submission" date="2024-09" db="EMBL/GenBank/DDBJ databases">
        <title>Itraconazole resistance in Madurella fahalii resulting from another homologue of gene encoding cytochrome P450 14-alpha sterol demethylase (CYP51).</title>
        <authorList>
            <person name="Yoshioka I."/>
            <person name="Fahal A.H."/>
            <person name="Kaneko S."/>
            <person name="Yaguchi T."/>
        </authorList>
    </citation>
    <scope>NUCLEOTIDE SEQUENCE [LARGE SCALE GENOMIC DNA]</scope>
    <source>
        <strain evidence="2 3">IFM 68171</strain>
    </source>
</reference>
<keyword evidence="3" id="KW-1185">Reference proteome</keyword>
<feature type="region of interest" description="Disordered" evidence="1">
    <location>
        <begin position="646"/>
        <end position="669"/>
    </location>
</feature>
<dbReference type="PANTHER" id="PTHR42055">
    <property type="entry name" value="YALI0E03476P"/>
    <property type="match status" value="1"/>
</dbReference>
<comment type="caution">
    <text evidence="2">The sequence shown here is derived from an EMBL/GenBank/DDBJ whole genome shotgun (WGS) entry which is preliminary data.</text>
</comment>
<sequence>MPKQYVVCGRPVPRLGTRHISLLLVGLALFALFSLLFTLPSTIPAGPSLQAAGHKFSFPNSLQSPWITKLNPFKQPSHAPPRQKNDTDGDSWWYADWKWLSMPFSSSITLDENRALLPILEERTPIYCYYDNTADRDQASKDADSDLLLTWRRAWWAQGLKPIILSPAEAMDNPLYEEVQKLPDLKPSLKTDLMRWLAWEKMAGGVLAHHLLFPMGPHDDPVLTFLRHGEFPKLTRWKNLDDGLFVGPKGEVGAAIKQAMAAPNLKELEDFLTAVESSKKESPFVTDDASQSLAYYSAQQIDSKYAKVGEAINLSRATGLKSLIQLINSHLHTTWRNLFSDGIAVLKPLPAHTTHLITPAYELAQRLAHCPETPLPKTCPPNRPSCTPCDDAKPLKITTPSSYTNTTTTIYTIGTVPHPYTISTLTSLRPHLDIAWIRRSSPRDPWITDLTASLFPDRNIPSAPRVVRFKEAVASASSADSDSHNDHNNGNGAAYRSLWLPAEQSLPDDLDWHFGFALPDGATYADDTSTSTTTTTTTGSGSGSGSGKKPNSKNSPDGDKIQPTEKDLQFERDLFASAQAVVLATHARSNHHQNHQASSEDLRLRDAVEAWNLADTEAWRFARAYLARKTVERLKWEEEEAKYAGGVGTEKKRKGKKEGSGWGRWLDRS</sequence>
<evidence type="ECO:0000256" key="1">
    <source>
        <dbReference type="SAM" id="MobiDB-lite"/>
    </source>
</evidence>
<evidence type="ECO:0000313" key="2">
    <source>
        <dbReference type="EMBL" id="GAB1313624.1"/>
    </source>
</evidence>
<name>A0ABQ0G790_9PEZI</name>